<dbReference type="KEGG" id="kuy:FY550_06720"/>
<protein>
    <submittedName>
        <fullName evidence="2">Helix-turn-helix transcriptional regulator</fullName>
    </submittedName>
</protein>
<dbReference type="Proteomes" id="UP000322553">
    <property type="component" value="Chromosome"/>
</dbReference>
<dbReference type="RefSeq" id="WP_084387963.1">
    <property type="nucleotide sequence ID" value="NZ_CP043420.1"/>
</dbReference>
<dbReference type="InterPro" id="IPR000792">
    <property type="entry name" value="Tscrpt_reg_LuxR_C"/>
</dbReference>
<proteinExistence type="predicted"/>
<dbReference type="GO" id="GO:0003677">
    <property type="term" value="F:DNA binding"/>
    <property type="evidence" value="ECO:0007669"/>
    <property type="project" value="InterPro"/>
</dbReference>
<dbReference type="AlphaFoldDB" id="A0A5C0ZY77"/>
<feature type="domain" description="HTH luxR-type" evidence="1">
    <location>
        <begin position="21"/>
        <end position="86"/>
    </location>
</feature>
<dbReference type="EMBL" id="CP043420">
    <property type="protein sequence ID" value="QEL10846.1"/>
    <property type="molecule type" value="Genomic_DNA"/>
</dbReference>
<dbReference type="GO" id="GO:0006355">
    <property type="term" value="P:regulation of DNA-templated transcription"/>
    <property type="evidence" value="ECO:0007669"/>
    <property type="project" value="InterPro"/>
</dbReference>
<gene>
    <name evidence="2" type="ORF">FY550_06720</name>
</gene>
<organism evidence="2 3">
    <name type="scientific">Kushneria phosphatilytica</name>
    <dbReference type="NCBI Taxonomy" id="657387"/>
    <lineage>
        <taxon>Bacteria</taxon>
        <taxon>Pseudomonadati</taxon>
        <taxon>Pseudomonadota</taxon>
        <taxon>Gammaproteobacteria</taxon>
        <taxon>Oceanospirillales</taxon>
        <taxon>Halomonadaceae</taxon>
        <taxon>Kushneria</taxon>
    </lineage>
</organism>
<dbReference type="PROSITE" id="PS50043">
    <property type="entry name" value="HTH_LUXR_2"/>
    <property type="match status" value="1"/>
</dbReference>
<evidence type="ECO:0000259" key="1">
    <source>
        <dbReference type="PROSITE" id="PS50043"/>
    </source>
</evidence>
<evidence type="ECO:0000313" key="3">
    <source>
        <dbReference type="Proteomes" id="UP000322553"/>
    </source>
</evidence>
<evidence type="ECO:0000313" key="2">
    <source>
        <dbReference type="EMBL" id="QEL10846.1"/>
    </source>
</evidence>
<keyword evidence="3" id="KW-1185">Reference proteome</keyword>
<accession>A0A5C0ZY77</accession>
<sequence length="132" mass="14841">MAMESTEQKTITFGHWKADITERDGVRLAPREALYLMGVASGMTHKEIARANGVNPATVTNRLQSAYLKLAVWRSAGAVAEAMRRGWIAPLCLLLMFATVMSGQQQNLYRVRQPRNTRHELVRSVRSNRETA</sequence>
<dbReference type="InterPro" id="IPR016032">
    <property type="entry name" value="Sig_transdc_resp-reg_C-effctor"/>
</dbReference>
<reference evidence="2 3" key="1">
    <citation type="submission" date="2019-08" db="EMBL/GenBank/DDBJ databases">
        <title>Complete genome sequence of Kushneria sp. YCWA18, a halophilic phosphate-solubilizing bacterium isolated from Daqiao saltern in China.</title>
        <authorList>
            <person name="Du G.-X."/>
            <person name="Qu L.-Y."/>
        </authorList>
    </citation>
    <scope>NUCLEOTIDE SEQUENCE [LARGE SCALE GENOMIC DNA]</scope>
    <source>
        <strain evidence="2 3">YCWA18</strain>
    </source>
</reference>
<dbReference type="Gene3D" id="1.10.10.10">
    <property type="entry name" value="Winged helix-like DNA-binding domain superfamily/Winged helix DNA-binding domain"/>
    <property type="match status" value="1"/>
</dbReference>
<dbReference type="OrthoDB" id="6173214at2"/>
<dbReference type="InterPro" id="IPR036388">
    <property type="entry name" value="WH-like_DNA-bd_sf"/>
</dbReference>
<name>A0A5C0ZY77_9GAMM</name>
<dbReference type="SMART" id="SM00421">
    <property type="entry name" value="HTH_LUXR"/>
    <property type="match status" value="1"/>
</dbReference>
<dbReference type="SUPFAM" id="SSF46894">
    <property type="entry name" value="C-terminal effector domain of the bipartite response regulators"/>
    <property type="match status" value="1"/>
</dbReference>